<organism evidence="5 6">
    <name type="scientific">Microscilla marina ATCC 23134</name>
    <dbReference type="NCBI Taxonomy" id="313606"/>
    <lineage>
        <taxon>Bacteria</taxon>
        <taxon>Pseudomonadati</taxon>
        <taxon>Bacteroidota</taxon>
        <taxon>Cytophagia</taxon>
        <taxon>Cytophagales</taxon>
        <taxon>Microscillaceae</taxon>
        <taxon>Microscilla</taxon>
    </lineage>
</organism>
<dbReference type="RefSeq" id="WP_002703248.1">
    <property type="nucleotide sequence ID" value="NZ_AAWS01000052.1"/>
</dbReference>
<comment type="caution">
    <text evidence="5">The sequence shown here is derived from an EMBL/GenBank/DDBJ whole genome shotgun (WGS) entry which is preliminary data.</text>
</comment>
<keyword evidence="6" id="KW-1185">Reference proteome</keyword>
<dbReference type="InterPro" id="IPR009057">
    <property type="entry name" value="Homeodomain-like_sf"/>
</dbReference>
<keyword evidence="1" id="KW-0805">Transcription regulation</keyword>
<dbReference type="PROSITE" id="PS01124">
    <property type="entry name" value="HTH_ARAC_FAMILY_2"/>
    <property type="match status" value="1"/>
</dbReference>
<dbReference type="PRINTS" id="PR00032">
    <property type="entry name" value="HTHARAC"/>
</dbReference>
<dbReference type="PANTHER" id="PTHR46796">
    <property type="entry name" value="HTH-TYPE TRANSCRIPTIONAL ACTIVATOR RHAS-RELATED"/>
    <property type="match status" value="1"/>
</dbReference>
<reference evidence="5 6" key="1">
    <citation type="submission" date="2007-01" db="EMBL/GenBank/DDBJ databases">
        <authorList>
            <person name="Haygood M."/>
            <person name="Podell S."/>
            <person name="Anderson C."/>
            <person name="Hopkinson B."/>
            <person name="Roe K."/>
            <person name="Barbeau K."/>
            <person name="Gaasterland T."/>
            <person name="Ferriera S."/>
            <person name="Johnson J."/>
            <person name="Kravitz S."/>
            <person name="Beeson K."/>
            <person name="Sutton G."/>
            <person name="Rogers Y.-H."/>
            <person name="Friedman R."/>
            <person name="Frazier M."/>
            <person name="Venter J.C."/>
        </authorList>
    </citation>
    <scope>NUCLEOTIDE SEQUENCE [LARGE SCALE GENOMIC DNA]</scope>
    <source>
        <strain evidence="5 6">ATCC 23134</strain>
    </source>
</reference>
<gene>
    <name evidence="5" type="ORF">M23134_08001</name>
</gene>
<evidence type="ECO:0000256" key="1">
    <source>
        <dbReference type="ARBA" id="ARBA00023015"/>
    </source>
</evidence>
<sequence length="289" mass="33089">MISIPQRLLHQPFIQQILSDGNSFILKKQLSEPAVNREGYISKAVLSMVTKGCQQITTCEEQIIQIPAGTMTFLPKGLYNVSDLFTNNEGFESILFFISDDVITHFLEQAPFASGVSLKPTSHLSFVEVSLVMGYFQGLVRILPKIPLIQPAFIQLKMLELLYLLAAQNTTFPYFLCQAQQGASRNIKTFMEANYDKPLRVEDYAYLTGKSVSTFRREFKARFDNTPQKWLIEKRLDKAYQVLIEAESSVTQIAYDTGYDNVSHFIKAFKKKFQLTPKQLLQEHKNVKY</sequence>
<evidence type="ECO:0000313" key="6">
    <source>
        <dbReference type="Proteomes" id="UP000004095"/>
    </source>
</evidence>
<accession>A1ZWM4</accession>
<dbReference type="Pfam" id="PF12833">
    <property type="entry name" value="HTH_18"/>
    <property type="match status" value="1"/>
</dbReference>
<keyword evidence="3" id="KW-0804">Transcription</keyword>
<evidence type="ECO:0000313" key="5">
    <source>
        <dbReference type="EMBL" id="EAY25264.1"/>
    </source>
</evidence>
<name>A1ZWM4_MICM2</name>
<dbReference type="GO" id="GO:0043565">
    <property type="term" value="F:sequence-specific DNA binding"/>
    <property type="evidence" value="ECO:0007669"/>
    <property type="project" value="InterPro"/>
</dbReference>
<dbReference type="Proteomes" id="UP000004095">
    <property type="component" value="Unassembled WGS sequence"/>
</dbReference>
<dbReference type="Gene3D" id="1.10.10.60">
    <property type="entry name" value="Homeodomain-like"/>
    <property type="match status" value="1"/>
</dbReference>
<evidence type="ECO:0000256" key="2">
    <source>
        <dbReference type="ARBA" id="ARBA00023125"/>
    </source>
</evidence>
<dbReference type="GO" id="GO:0003700">
    <property type="term" value="F:DNA-binding transcription factor activity"/>
    <property type="evidence" value="ECO:0007669"/>
    <property type="project" value="InterPro"/>
</dbReference>
<dbReference type="SUPFAM" id="SSF46689">
    <property type="entry name" value="Homeodomain-like"/>
    <property type="match status" value="2"/>
</dbReference>
<dbReference type="InterPro" id="IPR020449">
    <property type="entry name" value="Tscrpt_reg_AraC-type_HTH"/>
</dbReference>
<dbReference type="Pfam" id="PF22200">
    <property type="entry name" value="ExsA_N"/>
    <property type="match status" value="1"/>
</dbReference>
<dbReference type="OrthoDB" id="4480133at2"/>
<proteinExistence type="predicted"/>
<dbReference type="InterPro" id="IPR018060">
    <property type="entry name" value="HTH_AraC"/>
</dbReference>
<dbReference type="EMBL" id="AAWS01000052">
    <property type="protein sequence ID" value="EAY25264.1"/>
    <property type="molecule type" value="Genomic_DNA"/>
</dbReference>
<feature type="domain" description="HTH araC/xylS-type" evidence="4">
    <location>
        <begin position="185"/>
        <end position="283"/>
    </location>
</feature>
<dbReference type="SMART" id="SM00342">
    <property type="entry name" value="HTH_ARAC"/>
    <property type="match status" value="1"/>
</dbReference>
<dbReference type="AlphaFoldDB" id="A1ZWM4"/>
<evidence type="ECO:0000259" key="4">
    <source>
        <dbReference type="PROSITE" id="PS01124"/>
    </source>
</evidence>
<dbReference type="eggNOG" id="COG2207">
    <property type="taxonomic scope" value="Bacteria"/>
</dbReference>
<evidence type="ECO:0000256" key="3">
    <source>
        <dbReference type="ARBA" id="ARBA00023163"/>
    </source>
</evidence>
<protein>
    <submittedName>
        <fullName evidence="5">Probable transcriptional regulatory protein</fullName>
    </submittedName>
</protein>
<dbReference type="InterPro" id="IPR054015">
    <property type="entry name" value="ExsA-like_N"/>
</dbReference>
<keyword evidence="2" id="KW-0238">DNA-binding</keyword>
<dbReference type="InterPro" id="IPR050204">
    <property type="entry name" value="AraC_XylS_family_regulators"/>
</dbReference>